<dbReference type="PANTHER" id="PTHR46025:SF3">
    <property type="entry name" value="XYLOSYLTRANSFERASE OXT"/>
    <property type="match status" value="1"/>
</dbReference>
<evidence type="ECO:0000256" key="10">
    <source>
        <dbReference type="ARBA" id="ARBA00023034"/>
    </source>
</evidence>
<keyword evidence="12" id="KW-1015">Disulfide bond</keyword>
<proteinExistence type="predicted"/>
<dbReference type="GO" id="GO:0016020">
    <property type="term" value="C:membrane"/>
    <property type="evidence" value="ECO:0007669"/>
    <property type="project" value="InterPro"/>
</dbReference>
<keyword evidence="13" id="KW-0325">Glycoprotein</keyword>
<organism evidence="15 16">
    <name type="scientific">Bacteroides intestinalis</name>
    <dbReference type="NCBI Taxonomy" id="329854"/>
    <lineage>
        <taxon>Bacteria</taxon>
        <taxon>Pseudomonadati</taxon>
        <taxon>Bacteroidota</taxon>
        <taxon>Bacteroidia</taxon>
        <taxon>Bacteroidales</taxon>
        <taxon>Bacteroidaceae</taxon>
        <taxon>Bacteroides</taxon>
    </lineage>
</organism>
<dbReference type="OrthoDB" id="7943907at2"/>
<dbReference type="GO" id="GO:0046872">
    <property type="term" value="F:metal ion binding"/>
    <property type="evidence" value="ECO:0007669"/>
    <property type="project" value="UniProtKB-KW"/>
</dbReference>
<dbReference type="InterPro" id="IPR003406">
    <property type="entry name" value="Glyco_trans_14"/>
</dbReference>
<evidence type="ECO:0000256" key="6">
    <source>
        <dbReference type="ARBA" id="ARBA00022723"/>
    </source>
</evidence>
<keyword evidence="5" id="KW-0812">Transmembrane</keyword>
<dbReference type="PANTHER" id="PTHR46025">
    <property type="entry name" value="XYLOSYLTRANSFERASE OXT"/>
    <property type="match status" value="1"/>
</dbReference>
<keyword evidence="7" id="KW-0256">Endoplasmic reticulum</keyword>
<evidence type="ECO:0000256" key="12">
    <source>
        <dbReference type="ARBA" id="ARBA00023157"/>
    </source>
</evidence>
<comment type="subcellular location">
    <subcellularLocation>
        <location evidence="2">Endoplasmic reticulum membrane</location>
        <topology evidence="2">Single-pass type II membrane protein</topology>
    </subcellularLocation>
    <subcellularLocation>
        <location evidence="1">Golgi apparatus membrane</location>
        <topology evidence="1">Single-pass type II membrane protein</topology>
    </subcellularLocation>
</comment>
<keyword evidence="3" id="KW-0328">Glycosyltransferase</keyword>
<evidence type="ECO:0000256" key="5">
    <source>
        <dbReference type="ARBA" id="ARBA00022692"/>
    </source>
</evidence>
<sequence length="295" mass="35676">MKHAYLIIAHNEYPVLRALLSMLDDERNDIYLHIDQRAAELYEKIYPLQMQRAGLHILSARNKVYWGDLSQVETEYLLLETASAKESYSYYHLLSGTDLPIQTQDYIHSFFQINAGKEFVEYWFGNRHQKDLKRKISRYYFFTKHLKRNNSKWHVITAPCRNLALIAQKMVHFHRKQEVEFRKGSQWFSITHNFCLYLLEKKSFVLQRFRYTLCPDEIFVQTLLWNSPFKKNIYHIEENHIGSMRLIDWNRGNPYTWKMQDYTELTNSDKLFARKFSSQEEELIKLIETTYWQVT</sequence>
<dbReference type="Proteomes" id="UP000291191">
    <property type="component" value="Unassembled WGS sequence"/>
</dbReference>
<dbReference type="InterPro" id="IPR043538">
    <property type="entry name" value="XYLT"/>
</dbReference>
<keyword evidence="11" id="KW-0472">Membrane</keyword>
<keyword evidence="4 15" id="KW-0808">Transferase</keyword>
<dbReference type="GO" id="GO:0015012">
    <property type="term" value="P:heparan sulfate proteoglycan biosynthetic process"/>
    <property type="evidence" value="ECO:0007669"/>
    <property type="project" value="TreeGrafter"/>
</dbReference>
<accession>A0A4Q5HG93</accession>
<name>A0A4Q5HG93_9BACE</name>
<evidence type="ECO:0000256" key="9">
    <source>
        <dbReference type="ARBA" id="ARBA00022989"/>
    </source>
</evidence>
<comment type="caution">
    <text evidence="15">The sequence shown here is derived from an EMBL/GenBank/DDBJ whole genome shotgun (WGS) entry which is preliminary data.</text>
</comment>
<evidence type="ECO:0000313" key="15">
    <source>
        <dbReference type="EMBL" id="RYT80525.1"/>
    </source>
</evidence>
<evidence type="ECO:0000256" key="11">
    <source>
        <dbReference type="ARBA" id="ARBA00023136"/>
    </source>
</evidence>
<keyword evidence="8" id="KW-0735">Signal-anchor</keyword>
<evidence type="ECO:0000256" key="13">
    <source>
        <dbReference type="ARBA" id="ARBA00023180"/>
    </source>
</evidence>
<evidence type="ECO:0000256" key="4">
    <source>
        <dbReference type="ARBA" id="ARBA00022679"/>
    </source>
</evidence>
<dbReference type="AlphaFoldDB" id="A0A4Q5HG93"/>
<dbReference type="EMBL" id="RCXO01000011">
    <property type="protein sequence ID" value="RYT80525.1"/>
    <property type="molecule type" value="Genomic_DNA"/>
</dbReference>
<evidence type="ECO:0000256" key="2">
    <source>
        <dbReference type="ARBA" id="ARBA00004648"/>
    </source>
</evidence>
<keyword evidence="10" id="KW-0333">Golgi apparatus</keyword>
<dbReference type="GO" id="GO:0030158">
    <property type="term" value="F:protein xylosyltransferase activity"/>
    <property type="evidence" value="ECO:0007669"/>
    <property type="project" value="InterPro"/>
</dbReference>
<reference evidence="15 16" key="1">
    <citation type="journal article" date="2019" name="Science, e1252229">
        <title>Invertible promoters mediate bacterial phase variation, antibiotic resistance, and host adaptation in the gut.</title>
        <authorList>
            <person name="Jiang X."/>
            <person name="Hall A.B."/>
            <person name="Arthur T.D."/>
            <person name="Plichta D.R."/>
            <person name="Covington C.T."/>
            <person name="Poyet M."/>
            <person name="Crothers J."/>
            <person name="Moses P.L."/>
            <person name="Tolonen A.C."/>
            <person name="Vlamakis H."/>
            <person name="Alm E.J."/>
            <person name="Xavier R.J."/>
        </authorList>
    </citation>
    <scope>NUCLEOTIDE SEQUENCE [LARGE SCALE GENOMIC DNA]</scope>
    <source>
        <strain evidence="16">bf_0095</strain>
    </source>
</reference>
<dbReference type="RefSeq" id="WP_118216194.1">
    <property type="nucleotide sequence ID" value="NZ_QSKS01000002.1"/>
</dbReference>
<keyword evidence="9" id="KW-1133">Transmembrane helix</keyword>
<gene>
    <name evidence="15" type="ORF">EAJ06_10395</name>
</gene>
<evidence type="ECO:0000256" key="8">
    <source>
        <dbReference type="ARBA" id="ARBA00022968"/>
    </source>
</evidence>
<evidence type="ECO:0000313" key="16">
    <source>
        <dbReference type="Proteomes" id="UP000291191"/>
    </source>
</evidence>
<evidence type="ECO:0000256" key="3">
    <source>
        <dbReference type="ARBA" id="ARBA00022676"/>
    </source>
</evidence>
<protein>
    <recommendedName>
        <fullName evidence="14">Peptide O-xylosyltransferase</fullName>
    </recommendedName>
</protein>
<keyword evidence="6" id="KW-0479">Metal-binding</keyword>
<evidence type="ECO:0000256" key="7">
    <source>
        <dbReference type="ARBA" id="ARBA00022824"/>
    </source>
</evidence>
<dbReference type="GO" id="GO:0050650">
    <property type="term" value="P:chondroitin sulfate proteoglycan biosynthetic process"/>
    <property type="evidence" value="ECO:0007669"/>
    <property type="project" value="TreeGrafter"/>
</dbReference>
<dbReference type="Pfam" id="PF02485">
    <property type="entry name" value="Branch"/>
    <property type="match status" value="1"/>
</dbReference>
<evidence type="ECO:0000256" key="14">
    <source>
        <dbReference type="ARBA" id="ARBA00042865"/>
    </source>
</evidence>
<keyword evidence="16" id="KW-1185">Reference proteome</keyword>
<evidence type="ECO:0000256" key="1">
    <source>
        <dbReference type="ARBA" id="ARBA00004323"/>
    </source>
</evidence>